<dbReference type="Gramene" id="PNW69841">
    <property type="protein sequence ID" value="PNW69841"/>
    <property type="gene ID" value="CHLRE_18g748797v5"/>
</dbReference>
<dbReference type="Gramene" id="PNW69840">
    <property type="protein sequence ID" value="PNW69840"/>
    <property type="gene ID" value="CHLRE_18g748797v5"/>
</dbReference>
<dbReference type="OrthoDB" id="2015045at2759"/>
<evidence type="ECO:0000313" key="4">
    <source>
        <dbReference type="Proteomes" id="UP000006906"/>
    </source>
</evidence>
<feature type="domain" description="Methyltransferase" evidence="2">
    <location>
        <begin position="50"/>
        <end position="126"/>
    </location>
</feature>
<reference evidence="3 4" key="1">
    <citation type="journal article" date="2007" name="Science">
        <title>The Chlamydomonas genome reveals the evolution of key animal and plant functions.</title>
        <authorList>
            <person name="Merchant S.S."/>
            <person name="Prochnik S.E."/>
            <person name="Vallon O."/>
            <person name="Harris E.H."/>
            <person name="Karpowicz S.J."/>
            <person name="Witman G.B."/>
            <person name="Terry A."/>
            <person name="Salamov A."/>
            <person name="Fritz-Laylin L.K."/>
            <person name="Marechal-Drouard L."/>
            <person name="Marshall W.F."/>
            <person name="Qu L.H."/>
            <person name="Nelson D.R."/>
            <person name="Sanderfoot A.A."/>
            <person name="Spalding M.H."/>
            <person name="Kapitonov V.V."/>
            <person name="Ren Q."/>
            <person name="Ferris P."/>
            <person name="Lindquist E."/>
            <person name="Shapiro H."/>
            <person name="Lucas S.M."/>
            <person name="Grimwood J."/>
            <person name="Schmutz J."/>
            <person name="Cardol P."/>
            <person name="Cerutti H."/>
            <person name="Chanfreau G."/>
            <person name="Chen C.L."/>
            <person name="Cognat V."/>
            <person name="Croft M.T."/>
            <person name="Dent R."/>
            <person name="Dutcher S."/>
            <person name="Fernandez E."/>
            <person name="Fukuzawa H."/>
            <person name="Gonzalez-Ballester D."/>
            <person name="Gonzalez-Halphen D."/>
            <person name="Hallmann A."/>
            <person name="Hanikenne M."/>
            <person name="Hippler M."/>
            <person name="Inwood W."/>
            <person name="Jabbari K."/>
            <person name="Kalanon M."/>
            <person name="Kuras R."/>
            <person name="Lefebvre P.A."/>
            <person name="Lemaire S.D."/>
            <person name="Lobanov A.V."/>
            <person name="Lohr M."/>
            <person name="Manuell A."/>
            <person name="Meier I."/>
            <person name="Mets L."/>
            <person name="Mittag M."/>
            <person name="Mittelmeier T."/>
            <person name="Moroney J.V."/>
            <person name="Moseley J."/>
            <person name="Napoli C."/>
            <person name="Nedelcu A.M."/>
            <person name="Niyogi K."/>
            <person name="Novoselov S.V."/>
            <person name="Paulsen I.T."/>
            <person name="Pazour G."/>
            <person name="Purton S."/>
            <person name="Ral J.P."/>
            <person name="Riano-Pachon D.M."/>
            <person name="Riekhof W."/>
            <person name="Rymarquis L."/>
            <person name="Schroda M."/>
            <person name="Stern D."/>
            <person name="Umen J."/>
            <person name="Willows R."/>
            <person name="Wilson N."/>
            <person name="Zimmer S.L."/>
            <person name="Allmer J."/>
            <person name="Balk J."/>
            <person name="Bisova K."/>
            <person name="Chen C.J."/>
            <person name="Elias M."/>
            <person name="Gendler K."/>
            <person name="Hauser C."/>
            <person name="Lamb M.R."/>
            <person name="Ledford H."/>
            <person name="Long J.C."/>
            <person name="Minagawa J."/>
            <person name="Page M.D."/>
            <person name="Pan J."/>
            <person name="Pootakham W."/>
            <person name="Roje S."/>
            <person name="Rose A."/>
            <person name="Stahlberg E."/>
            <person name="Terauchi A.M."/>
            <person name="Yang P."/>
            <person name="Ball S."/>
            <person name="Bowler C."/>
            <person name="Dieckmann C.L."/>
            <person name="Gladyshev V.N."/>
            <person name="Green P."/>
            <person name="Jorgensen R."/>
            <person name="Mayfield S."/>
            <person name="Mueller-Roeber B."/>
            <person name="Rajamani S."/>
            <person name="Sayre R.T."/>
            <person name="Brokstein P."/>
            <person name="Dubchak I."/>
            <person name="Goodstein D."/>
            <person name="Hornick L."/>
            <person name="Huang Y.W."/>
            <person name="Jhaveri J."/>
            <person name="Luo Y."/>
            <person name="Martinez D."/>
            <person name="Ngau W.C."/>
            <person name="Otillar B."/>
            <person name="Poliakov A."/>
            <person name="Porter A."/>
            <person name="Szajkowski L."/>
            <person name="Werner G."/>
            <person name="Zhou K."/>
            <person name="Grigoriev I.V."/>
            <person name="Rokhsar D.S."/>
            <person name="Grossman A.R."/>
        </authorList>
    </citation>
    <scope>NUCLEOTIDE SEQUENCE [LARGE SCALE GENOMIC DNA]</scope>
    <source>
        <strain evidence="4">CC-503</strain>
        <strain evidence="3">CC-503 cw92 mt+</strain>
    </source>
</reference>
<dbReference type="PANTHER" id="PTHR32026">
    <property type="entry name" value="METHYLTRANSFERASE-LIKE PROTEIN 24"/>
    <property type="match status" value="1"/>
</dbReference>
<dbReference type="EMBL" id="KZ454945">
    <property type="protein sequence ID" value="PNW69840.1"/>
    <property type="molecule type" value="Genomic_DNA"/>
</dbReference>
<dbReference type="KEGG" id="cre:CHLRE_18g748797v5"/>
<evidence type="ECO:0000256" key="1">
    <source>
        <dbReference type="SAM" id="MobiDB-lite"/>
    </source>
</evidence>
<keyword evidence="4" id="KW-1185">Reference proteome</keyword>
<name>A0A2K3CNH9_CHLRE</name>
<dbReference type="GeneID" id="5720793"/>
<dbReference type="InterPro" id="IPR026913">
    <property type="entry name" value="METTL24"/>
</dbReference>
<feature type="compositionally biased region" description="Low complexity" evidence="1">
    <location>
        <begin position="149"/>
        <end position="160"/>
    </location>
</feature>
<dbReference type="AlphaFoldDB" id="A0A2K3CNH9"/>
<evidence type="ECO:0000313" key="3">
    <source>
        <dbReference type="EMBL" id="PNW69841.1"/>
    </source>
</evidence>
<dbReference type="Pfam" id="PF13383">
    <property type="entry name" value="Methyltransf_22"/>
    <property type="match status" value="1"/>
</dbReference>
<proteinExistence type="predicted"/>
<dbReference type="STRING" id="3055.A0A2K3CNH9"/>
<sequence length="380" mass="39560">MLGDVMALLRRGDIFHWPLGLFDPVISCPPGSQLLRMDPAGPVAQPEQVYDGAKWMCLPLPAPTEPGCMVMSLGSNNQFEFEAAAVALTQCSVHTFDCTVRAAANGSSVNPRRHAFSSLCVGSAEDAAREPDLVVDWEGALRRAAAQQAHMAQQPAAGGAAAEGGGAGGGRRELGERRQQQAGVGGIRTGVWTAGAGSGGAAGGVTHHVPHGVLIAKIDIEGFEFSLMSRWGPDTPALPAFIAMEVHNWASSFVQPKPERWTLANTLGFWLPSQRAKRAARAANPAAGRLSLRPHPMDGGDMALLLLHLTRLGYGIVSREDNPVTDREGHPCCTELLLYRVPPLHAAGGAGVGVGAAGAVGAGGTGALRRPSSNAVARHG</sequence>
<reference evidence="3" key="2">
    <citation type="submission" date="2017-07" db="EMBL/GenBank/DDBJ databases">
        <title>WGS assembly of Chlamydomonas reinhardtii.</title>
        <authorList>
            <consortium name="Chlamydomonas Annotation Team"/>
            <consortium name="JGI Annotation Team"/>
            <person name="Merchant S.S."/>
            <person name="Prochnik S.E."/>
            <person name="Vallon O."/>
            <person name="Harris E.H."/>
            <person name="Karpowicz S.J."/>
            <person name="Witman G.B."/>
            <person name="Terry A."/>
            <person name="Salamov A."/>
            <person name="Fritz-Laylin L.K."/>
            <person name="Marechal-Drouard L."/>
            <person name="Marshall W.F."/>
            <person name="Qu L.H."/>
            <person name="Nelson D.R."/>
            <person name="Sanderfoot A.A."/>
            <person name="Spalding M.H."/>
            <person name="Kapitonov V.V."/>
            <person name="Ren Q."/>
            <person name="Ferris P."/>
            <person name="Lindquist E."/>
            <person name="Shapiro H."/>
            <person name="Lucas S.M."/>
            <person name="Grimwood J."/>
            <person name="Schmutz J."/>
            <person name="Grigoriev I.V."/>
            <person name="Rokhsar D.S."/>
        </authorList>
    </citation>
    <scope>NUCLEOTIDE SEQUENCE</scope>
    <source>
        <strain evidence="3">CC-503 cw92 mt+</strain>
    </source>
</reference>
<protein>
    <recommendedName>
        <fullName evidence="2">Methyltransferase domain-containing protein</fullName>
    </recommendedName>
</protein>
<feature type="compositionally biased region" description="Basic and acidic residues" evidence="1">
    <location>
        <begin position="170"/>
        <end position="179"/>
    </location>
</feature>
<dbReference type="RefSeq" id="XP_042914254.1">
    <property type="nucleotide sequence ID" value="XM_043072803.1"/>
</dbReference>
<dbReference type="PANTHER" id="PTHR32026:SF10">
    <property type="entry name" value="METHYLTRANSFERASE-LIKE PROTEIN 24-RELATED"/>
    <property type="match status" value="1"/>
</dbReference>
<dbReference type="EMBL" id="KZ454945">
    <property type="protein sequence ID" value="PNW69841.1"/>
    <property type="molecule type" value="Genomic_DNA"/>
</dbReference>
<dbReference type="InterPro" id="IPR025714">
    <property type="entry name" value="Methyltranfer_dom"/>
</dbReference>
<gene>
    <name evidence="3" type="ORF">CHLRE_18g748797v5</name>
</gene>
<evidence type="ECO:0000259" key="2">
    <source>
        <dbReference type="Pfam" id="PF13383"/>
    </source>
</evidence>
<dbReference type="ExpressionAtlas" id="A0A2K3CNH9">
    <property type="expression patterns" value="baseline"/>
</dbReference>
<dbReference type="Proteomes" id="UP000006906">
    <property type="component" value="Unassembled WGS sequence"/>
</dbReference>
<dbReference type="OMA" id="RWTLANT"/>
<dbReference type="RefSeq" id="XP_042914255.1">
    <property type="nucleotide sequence ID" value="XM_043072804.1"/>
</dbReference>
<feature type="region of interest" description="Disordered" evidence="1">
    <location>
        <begin position="149"/>
        <end position="183"/>
    </location>
</feature>
<accession>A0A2K3CNH9</accession>
<organism evidence="3 4">
    <name type="scientific">Chlamydomonas reinhardtii</name>
    <name type="common">Chlamydomonas smithii</name>
    <dbReference type="NCBI Taxonomy" id="3055"/>
    <lineage>
        <taxon>Eukaryota</taxon>
        <taxon>Viridiplantae</taxon>
        <taxon>Chlorophyta</taxon>
        <taxon>core chlorophytes</taxon>
        <taxon>Chlorophyceae</taxon>
        <taxon>CS clade</taxon>
        <taxon>Chlamydomonadales</taxon>
        <taxon>Chlamydomonadaceae</taxon>
        <taxon>Chlamydomonas</taxon>
    </lineage>
</organism>